<keyword evidence="5" id="KW-1185">Reference proteome</keyword>
<dbReference type="AlphaFoldDB" id="F0XUS1"/>
<reference evidence="4 5" key="1">
    <citation type="journal article" date="2011" name="Proc. Natl. Acad. Sci. U.S.A.">
        <title>Genome and transcriptome analyses of the mountain pine beetle-fungal symbiont Grosmannia clavigera, a lodgepole pine pathogen.</title>
        <authorList>
            <person name="DiGuistini S."/>
            <person name="Wang Y."/>
            <person name="Liao N.Y."/>
            <person name="Taylor G."/>
            <person name="Tanguay P."/>
            <person name="Feau N."/>
            <person name="Henrissat B."/>
            <person name="Chan S.K."/>
            <person name="Hesse-Orce U."/>
            <person name="Alamouti S.M."/>
            <person name="Tsui C.K.M."/>
            <person name="Docking R.T."/>
            <person name="Levasseur A."/>
            <person name="Haridas S."/>
            <person name="Robertson G."/>
            <person name="Birol I."/>
            <person name="Holt R.A."/>
            <person name="Marra M.A."/>
            <person name="Hamelin R.C."/>
            <person name="Hirst M."/>
            <person name="Jones S.J.M."/>
            <person name="Bohlmann J."/>
            <person name="Breuil C."/>
        </authorList>
    </citation>
    <scope>NUCLEOTIDE SEQUENCE [LARGE SCALE GENOMIC DNA]</scope>
    <source>
        <strain evidence="5">kw1407 / UAMH 11150</strain>
    </source>
</reference>
<evidence type="ECO:0000259" key="3">
    <source>
        <dbReference type="Pfam" id="PF03476"/>
    </source>
</evidence>
<name>F0XUS1_GROCL</name>
<dbReference type="InParanoid" id="F0XUS1"/>
<evidence type="ECO:0000313" key="5">
    <source>
        <dbReference type="Proteomes" id="UP000007796"/>
    </source>
</evidence>
<gene>
    <name evidence="4" type="ORF">CMQ_4386</name>
</gene>
<feature type="compositionally biased region" description="Basic and acidic residues" evidence="1">
    <location>
        <begin position="87"/>
        <end position="117"/>
    </location>
</feature>
<dbReference type="eggNOG" id="KOG2362">
    <property type="taxonomic scope" value="Eukaryota"/>
</dbReference>
<dbReference type="EMBL" id="GL630006">
    <property type="protein sequence ID" value="EFW98534.1"/>
    <property type="molecule type" value="Genomic_DNA"/>
</dbReference>
<dbReference type="SUPFAM" id="SSF141673">
    <property type="entry name" value="MOSC N-terminal domain-like"/>
    <property type="match status" value="1"/>
</dbReference>
<proteinExistence type="predicted"/>
<keyword evidence="2" id="KW-0472">Membrane</keyword>
<dbReference type="OrthoDB" id="17255at2759"/>
<dbReference type="HOGENOM" id="CLU_544056_0_0_1"/>
<feature type="transmembrane region" description="Helical" evidence="2">
    <location>
        <begin position="145"/>
        <end position="166"/>
    </location>
</feature>
<accession>F0XUS1</accession>
<dbReference type="InterPro" id="IPR005303">
    <property type="entry name" value="MOCOS_middle"/>
</dbReference>
<feature type="domain" description="Molybdenum cofactor sulfurase middle" evidence="3">
    <location>
        <begin position="201"/>
        <end position="247"/>
    </location>
</feature>
<dbReference type="Pfam" id="PF03476">
    <property type="entry name" value="MOSC_N"/>
    <property type="match status" value="1"/>
</dbReference>
<feature type="region of interest" description="Disordered" evidence="1">
    <location>
        <begin position="87"/>
        <end position="118"/>
    </location>
</feature>
<keyword evidence="2" id="KW-0812">Transmembrane</keyword>
<dbReference type="STRING" id="655863.F0XUS1"/>
<dbReference type="GeneID" id="25977591"/>
<keyword evidence="2" id="KW-1133">Transmembrane helix</keyword>
<protein>
    <recommendedName>
        <fullName evidence="3">Molybdenum cofactor sulfurase middle domain-containing protein</fullName>
    </recommendedName>
</protein>
<evidence type="ECO:0000256" key="2">
    <source>
        <dbReference type="SAM" id="Phobius"/>
    </source>
</evidence>
<dbReference type="Proteomes" id="UP000007796">
    <property type="component" value="Unassembled WGS sequence"/>
</dbReference>
<organism evidence="5">
    <name type="scientific">Grosmannia clavigera (strain kw1407 / UAMH 11150)</name>
    <name type="common">Blue stain fungus</name>
    <name type="synonym">Graphiocladiella clavigera</name>
    <dbReference type="NCBI Taxonomy" id="655863"/>
    <lineage>
        <taxon>Eukaryota</taxon>
        <taxon>Fungi</taxon>
        <taxon>Dikarya</taxon>
        <taxon>Ascomycota</taxon>
        <taxon>Pezizomycotina</taxon>
        <taxon>Sordariomycetes</taxon>
        <taxon>Sordariomycetidae</taxon>
        <taxon>Ophiostomatales</taxon>
        <taxon>Ophiostomataceae</taxon>
        <taxon>Leptographium</taxon>
    </lineage>
</organism>
<evidence type="ECO:0000256" key="1">
    <source>
        <dbReference type="SAM" id="MobiDB-lite"/>
    </source>
</evidence>
<sequence>MAALVCAFLPLPSPRGPCVGHVPTVRRLCVSNRPPVRRVKGAEKLFCRAKAANGGLFLKEQNRFSTISISACTLSLFWGEAKRRRAKSEERRSKIDDRRDRRDRIANSIPADRRLPGEADMAEGGVQTTALPMMADTMPAATSDYSAMFVLLVTLLGFVLPMLLVYPPVRPRPSDFLNETHSRLGVQKDERNRDRADKKDGHVSELWIYPIEACRGIQLSRSRLRPSGLELDRLFSLAQRKGPDAWVELRAAHFARLAALQVELWRPDRAKAQRWQDRMRASDSTDRASTLAQTFVLVRYPWGPERRGAAGLWERLSAKLARGWRAVPEVEIVFPLVEAEDLASASTTTTVCKSSDGRVVPAIDLSAEIPPSLQLYLGVSCQLGLFRIVDQKPAAPVCLLNNNSSSSISLDQQRLCPNIVLSGVPAHDNDSWKTVRLSPSLPGADHPLDARFQVDHDTDGHRLLLTPLFPQKNGSEPVELTIDVGMAVNVVERDEQSHVRC</sequence>
<evidence type="ECO:0000313" key="4">
    <source>
        <dbReference type="EMBL" id="EFW98534.1"/>
    </source>
</evidence>
<dbReference type="RefSeq" id="XP_014168017.1">
    <property type="nucleotide sequence ID" value="XM_014312542.1"/>
</dbReference>